<reference evidence="4" key="1">
    <citation type="submission" date="2020-07" db="EMBL/GenBank/DDBJ databases">
        <title>Draft Genome Sequence of a Deep-Sea Yeast, Naganishia (Cryptococcus) liquefaciens strain N6.</title>
        <authorList>
            <person name="Han Y.W."/>
            <person name="Kajitani R."/>
            <person name="Morimoto H."/>
            <person name="Parhat M."/>
            <person name="Tsubouchi H."/>
            <person name="Bakenova O."/>
            <person name="Ogata M."/>
            <person name="Argunhan B."/>
            <person name="Aoki R."/>
            <person name="Kajiwara S."/>
            <person name="Itoh T."/>
            <person name="Iwasaki H."/>
        </authorList>
    </citation>
    <scope>NUCLEOTIDE SEQUENCE</scope>
    <source>
        <strain evidence="4">N6</strain>
    </source>
</reference>
<dbReference type="Proteomes" id="UP000620104">
    <property type="component" value="Unassembled WGS sequence"/>
</dbReference>
<dbReference type="InterPro" id="IPR013919">
    <property type="entry name" value="Pex16"/>
</dbReference>
<gene>
    <name evidence="4" type="ORF">NliqN6_2226</name>
</gene>
<dbReference type="Pfam" id="PF08610">
    <property type="entry name" value="Pex16"/>
    <property type="match status" value="1"/>
</dbReference>
<feature type="region of interest" description="Disordered" evidence="3">
    <location>
        <begin position="76"/>
        <end position="116"/>
    </location>
</feature>
<dbReference type="GO" id="GO:0007031">
    <property type="term" value="P:peroxisome organization"/>
    <property type="evidence" value="ECO:0007669"/>
    <property type="project" value="UniProtKB-KW"/>
</dbReference>
<comment type="subcellular location">
    <subcellularLocation>
        <location evidence="2">Peroxisome membrane</location>
    </subcellularLocation>
</comment>
<name>A0A8H3YDX6_9TREE</name>
<evidence type="ECO:0000256" key="2">
    <source>
        <dbReference type="RuleBase" id="RU365003"/>
    </source>
</evidence>
<dbReference type="AlphaFoldDB" id="A0A8H3YDX6"/>
<dbReference type="GO" id="GO:0005778">
    <property type="term" value="C:peroxisomal membrane"/>
    <property type="evidence" value="ECO:0007669"/>
    <property type="project" value="UniProtKB-SubCell"/>
</dbReference>
<accession>A0A8H3YDX6</accession>
<evidence type="ECO:0000256" key="1">
    <source>
        <dbReference type="ARBA" id="ARBA00009505"/>
    </source>
</evidence>
<organism evidence="4 5">
    <name type="scientific">Naganishia liquefaciens</name>
    <dbReference type="NCBI Taxonomy" id="104408"/>
    <lineage>
        <taxon>Eukaryota</taxon>
        <taxon>Fungi</taxon>
        <taxon>Dikarya</taxon>
        <taxon>Basidiomycota</taxon>
        <taxon>Agaricomycotina</taxon>
        <taxon>Tremellomycetes</taxon>
        <taxon>Filobasidiales</taxon>
        <taxon>Filobasidiaceae</taxon>
        <taxon>Naganishia</taxon>
    </lineage>
</organism>
<evidence type="ECO:0000256" key="3">
    <source>
        <dbReference type="SAM" id="MobiDB-lite"/>
    </source>
</evidence>
<dbReference type="PANTHER" id="PTHR13299">
    <property type="entry name" value="PEROXISOMAL MEMBRANE PROTEIN PEX16"/>
    <property type="match status" value="1"/>
</dbReference>
<keyword evidence="2" id="KW-0576">Peroxisome</keyword>
<evidence type="ECO:0000313" key="4">
    <source>
        <dbReference type="EMBL" id="GHJ85824.1"/>
    </source>
</evidence>
<proteinExistence type="inferred from homology"/>
<comment type="caution">
    <text evidence="4">The sequence shown here is derived from an EMBL/GenBank/DDBJ whole genome shotgun (WGS) entry which is preliminary data.</text>
</comment>
<comment type="similarity">
    <text evidence="1 2">Belongs to the peroxin-16 family.</text>
</comment>
<keyword evidence="5" id="KW-1185">Reference proteome</keyword>
<sequence>MPLSALKHAYDTTLLENTSTLVQVESALRNLTWFLPGRFQDAELASEGVYSALSLVSLYHDLIISRRLAQINRLPASPFRKSGPGGEDAPRTFPDDPLVQEGGGGGEEALGTTLPLPSDHTRYTSHFARTSGVYKHASRALVVLGYVQLLVEMMVVRGRGNEGEERREQGRWRRWRVLVWLEAVKTALRLSLLITTRRPLLAFPLPQREIDPSVLTQPDTPSPASPSPPTPQIPLLPSHTAPAATLLPLLPRLPEPYQPPAATLLPTLTTWREYLGEALHASEGLVAVLSFTLLARRRRRRRRRQPGPQSVSMASLALDSAWTSLGPILCILASRTLRVRRPVVATPLLLETYAARDRALAFQLVKGAIWQRWTRGKVMRLVGALEKVWGVRLVAGIVRDHVALVDEYYYYTAA</sequence>
<feature type="compositionally biased region" description="Pro residues" evidence="3">
    <location>
        <begin position="220"/>
        <end position="234"/>
    </location>
</feature>
<keyword evidence="2" id="KW-0962">Peroxisome biogenesis</keyword>
<dbReference type="PANTHER" id="PTHR13299:SF0">
    <property type="entry name" value="PEROXISOMAL MEMBRANE PROTEIN PEX16"/>
    <property type="match status" value="1"/>
</dbReference>
<protein>
    <recommendedName>
        <fullName evidence="2">Peroxisomal membrane protein PEX16</fullName>
    </recommendedName>
</protein>
<evidence type="ECO:0000313" key="5">
    <source>
        <dbReference type="Proteomes" id="UP000620104"/>
    </source>
</evidence>
<dbReference type="OrthoDB" id="2021143at2759"/>
<dbReference type="EMBL" id="BLZA01000013">
    <property type="protein sequence ID" value="GHJ85824.1"/>
    <property type="molecule type" value="Genomic_DNA"/>
</dbReference>
<feature type="region of interest" description="Disordered" evidence="3">
    <location>
        <begin position="211"/>
        <end position="237"/>
    </location>
</feature>